<evidence type="ECO:0000256" key="2">
    <source>
        <dbReference type="SAM" id="Phobius"/>
    </source>
</evidence>
<proteinExistence type="inferred from homology"/>
<name>A0A3G7TUT0_9PSED</name>
<gene>
    <name evidence="4" type="ORF">C4K04_5010</name>
</gene>
<evidence type="ECO:0000313" key="5">
    <source>
        <dbReference type="Proteomes" id="UP000268048"/>
    </source>
</evidence>
<dbReference type="PANTHER" id="PTHR30487:SF0">
    <property type="entry name" value="PREPILIN LEADER PEPTIDASE_N-METHYLTRANSFERASE-RELATED"/>
    <property type="match status" value="1"/>
</dbReference>
<dbReference type="GO" id="GO:0004190">
    <property type="term" value="F:aspartic-type endopeptidase activity"/>
    <property type="evidence" value="ECO:0007669"/>
    <property type="project" value="InterPro"/>
</dbReference>
<dbReference type="Gene3D" id="1.20.120.1220">
    <property type="match status" value="1"/>
</dbReference>
<comment type="similarity">
    <text evidence="1">Belongs to the peptidase A24 family.</text>
</comment>
<dbReference type="InterPro" id="IPR050882">
    <property type="entry name" value="Prepilin_peptidase/N-MTase"/>
</dbReference>
<reference evidence="4 5" key="1">
    <citation type="submission" date="2018-03" db="EMBL/GenBank/DDBJ databases">
        <title>Diversity of phytobeneficial traits revealed by whole-genome analysis of worldwide-isolated phenazine-producing Pseudomonas spp.</title>
        <authorList>
            <person name="Biessy A."/>
            <person name="Novinscak A."/>
            <person name="Blom J."/>
            <person name="Leger G."/>
            <person name="Thomashow L.S."/>
            <person name="Cazorla F.M."/>
            <person name="Josic D."/>
            <person name="Filion M."/>
        </authorList>
    </citation>
    <scope>NUCLEOTIDE SEQUENCE [LARGE SCALE GENOMIC DNA]</scope>
    <source>
        <strain evidence="4 5">B25</strain>
    </source>
</reference>
<feature type="transmembrane region" description="Helical" evidence="2">
    <location>
        <begin position="151"/>
        <end position="168"/>
    </location>
</feature>
<dbReference type="PANTHER" id="PTHR30487">
    <property type="entry name" value="TYPE 4 PREPILIN-LIKE PROTEINS LEADER PEPTIDE-PROCESSING ENZYME"/>
    <property type="match status" value="1"/>
</dbReference>
<dbReference type="AlphaFoldDB" id="A0A3G7TUT0"/>
<evidence type="ECO:0000259" key="3">
    <source>
        <dbReference type="Pfam" id="PF01478"/>
    </source>
</evidence>
<feature type="transmembrane region" description="Helical" evidence="2">
    <location>
        <begin position="6"/>
        <end position="24"/>
    </location>
</feature>
<dbReference type="InterPro" id="IPR000045">
    <property type="entry name" value="Prepilin_IV_endopep_pep"/>
</dbReference>
<feature type="transmembrane region" description="Helical" evidence="2">
    <location>
        <begin position="54"/>
        <end position="75"/>
    </location>
</feature>
<dbReference type="Pfam" id="PF01478">
    <property type="entry name" value="Peptidase_A24"/>
    <property type="match status" value="1"/>
</dbReference>
<evidence type="ECO:0000313" key="4">
    <source>
        <dbReference type="EMBL" id="AZE50661.1"/>
    </source>
</evidence>
<feature type="transmembrane region" description="Helical" evidence="2">
    <location>
        <begin position="96"/>
        <end position="118"/>
    </location>
</feature>
<sequence length="172" mass="18286">MGKEQLFVVALMLGLLGIAVVSDLRRHRIPNLLVLLGLGLGIAGQVYSSGVIGFGYGLLGMSIGFAVFLPLYAFGGMAAGDVKLMAMVGTFLTPQHALWAAFFSLIAGGACGVLIVLVRGQVQQTMGRYWQMVRAKAYFPPADDEVAGKPFPYSVAILLGTLASFYWLPLGQ</sequence>
<feature type="domain" description="Prepilin type IV endopeptidase peptidase" evidence="3">
    <location>
        <begin position="11"/>
        <end position="112"/>
    </location>
</feature>
<feature type="transmembrane region" description="Helical" evidence="2">
    <location>
        <begin position="31"/>
        <end position="48"/>
    </location>
</feature>
<dbReference type="Proteomes" id="UP000268048">
    <property type="component" value="Chromosome"/>
</dbReference>
<keyword evidence="2" id="KW-1133">Transmembrane helix</keyword>
<accession>A0A3G7TUT0</accession>
<dbReference type="RefSeq" id="WP_124321998.1">
    <property type="nucleotide sequence ID" value="NZ_CP027753.1"/>
</dbReference>
<dbReference type="GO" id="GO:0006465">
    <property type="term" value="P:signal peptide processing"/>
    <property type="evidence" value="ECO:0007669"/>
    <property type="project" value="TreeGrafter"/>
</dbReference>
<dbReference type="GO" id="GO:0005886">
    <property type="term" value="C:plasma membrane"/>
    <property type="evidence" value="ECO:0007669"/>
    <property type="project" value="TreeGrafter"/>
</dbReference>
<protein>
    <submittedName>
        <fullName evidence="4">Type IV prepilin peptidase TadV/CpaA</fullName>
    </submittedName>
</protein>
<evidence type="ECO:0000256" key="1">
    <source>
        <dbReference type="ARBA" id="ARBA00005801"/>
    </source>
</evidence>
<dbReference type="EMBL" id="CP027753">
    <property type="protein sequence ID" value="AZE50661.1"/>
    <property type="molecule type" value="Genomic_DNA"/>
</dbReference>
<keyword evidence="2" id="KW-0472">Membrane</keyword>
<organism evidence="4 5">
    <name type="scientific">Pseudomonas chlororaphis</name>
    <dbReference type="NCBI Taxonomy" id="587753"/>
    <lineage>
        <taxon>Bacteria</taxon>
        <taxon>Pseudomonadati</taxon>
        <taxon>Pseudomonadota</taxon>
        <taxon>Gammaproteobacteria</taxon>
        <taxon>Pseudomonadales</taxon>
        <taxon>Pseudomonadaceae</taxon>
        <taxon>Pseudomonas</taxon>
    </lineage>
</organism>
<keyword evidence="2" id="KW-0812">Transmembrane</keyword>